<evidence type="ECO:0000256" key="1">
    <source>
        <dbReference type="ARBA" id="ARBA00022485"/>
    </source>
</evidence>
<protein>
    <submittedName>
        <fullName evidence="7">4Fe-4S dicluster domain-containing protein</fullName>
    </submittedName>
</protein>
<evidence type="ECO:0000313" key="8">
    <source>
        <dbReference type="Proteomes" id="UP000597206"/>
    </source>
</evidence>
<sequence>MIKLLKTILKAGDVTEKYPFAPLEVSSDFRGKPELNASQCISCGACTRACPANALIMETNELKGTRRWELSLARCIYCGRCEEVCPTHAIELTPNFELAVTKKEDLYESAEFKLATCSCCGKPFVAQKLLDYTMATLEQSGLTGEHLEMRRQQLATCPECRRKANMLDGENITHQRFIKTPVQQMQAVAQSESEKEEA</sequence>
<dbReference type="Proteomes" id="UP000597206">
    <property type="component" value="Unassembled WGS sequence"/>
</dbReference>
<dbReference type="Pfam" id="PF12838">
    <property type="entry name" value="Fer4_7"/>
    <property type="match status" value="1"/>
</dbReference>
<dbReference type="RefSeq" id="WP_196123690.1">
    <property type="nucleotide sequence ID" value="NZ_JADPMR010000001.1"/>
</dbReference>
<evidence type="ECO:0000256" key="2">
    <source>
        <dbReference type="ARBA" id="ARBA00022723"/>
    </source>
</evidence>
<accession>A0ABS0GGV6</accession>
<reference evidence="7 8" key="1">
    <citation type="submission" date="2020-11" db="EMBL/GenBank/DDBJ databases">
        <title>Vibrio nitrifigilis sp. nov., a marine nitrogen-fixing bacterium isolated from the lagoon sediment of an islet inside an atoll.</title>
        <authorList>
            <person name="Wang L.-T."/>
            <person name="Shieh W.Y."/>
        </authorList>
    </citation>
    <scope>NUCLEOTIDE SEQUENCE [LARGE SCALE GENOMIC DNA]</scope>
    <source>
        <strain evidence="7 8">NFV-1</strain>
    </source>
</reference>
<keyword evidence="4" id="KW-0408">Iron</keyword>
<evidence type="ECO:0000259" key="6">
    <source>
        <dbReference type="PROSITE" id="PS51379"/>
    </source>
</evidence>
<gene>
    <name evidence="7" type="ORF">I1A42_13015</name>
</gene>
<dbReference type="Gene3D" id="3.30.70.3270">
    <property type="match status" value="1"/>
</dbReference>
<proteinExistence type="predicted"/>
<feature type="domain" description="4Fe-4S ferredoxin-type" evidence="6">
    <location>
        <begin position="66"/>
        <end position="95"/>
    </location>
</feature>
<dbReference type="InterPro" id="IPR017896">
    <property type="entry name" value="4Fe4S_Fe-S-bd"/>
</dbReference>
<keyword evidence="2" id="KW-0479">Metal-binding</keyword>
<dbReference type="PROSITE" id="PS00198">
    <property type="entry name" value="4FE4S_FER_1"/>
    <property type="match status" value="2"/>
</dbReference>
<evidence type="ECO:0000256" key="5">
    <source>
        <dbReference type="ARBA" id="ARBA00023014"/>
    </source>
</evidence>
<keyword evidence="3" id="KW-0677">Repeat</keyword>
<dbReference type="PANTHER" id="PTHR10849:SF35">
    <property type="entry name" value="FORMATE HYDROGENLYASE SUBUNIT 6-RELATED"/>
    <property type="match status" value="1"/>
</dbReference>
<evidence type="ECO:0000256" key="3">
    <source>
        <dbReference type="ARBA" id="ARBA00022737"/>
    </source>
</evidence>
<organism evidence="7 8">
    <name type="scientific">Vibrio nitrifigilis</name>
    <dbReference type="NCBI Taxonomy" id="2789781"/>
    <lineage>
        <taxon>Bacteria</taxon>
        <taxon>Pseudomonadati</taxon>
        <taxon>Pseudomonadota</taxon>
        <taxon>Gammaproteobacteria</taxon>
        <taxon>Vibrionales</taxon>
        <taxon>Vibrionaceae</taxon>
        <taxon>Vibrio</taxon>
    </lineage>
</organism>
<dbReference type="InterPro" id="IPR010226">
    <property type="entry name" value="NADH_quinone_OxRdtase_chainI"/>
</dbReference>
<dbReference type="EMBL" id="JADPMR010000001">
    <property type="protein sequence ID" value="MBF9001433.1"/>
    <property type="molecule type" value="Genomic_DNA"/>
</dbReference>
<feature type="domain" description="4Fe-4S ferredoxin-type" evidence="6">
    <location>
        <begin position="31"/>
        <end position="60"/>
    </location>
</feature>
<keyword evidence="1" id="KW-0004">4Fe-4S</keyword>
<dbReference type="NCBIfam" id="NF009053">
    <property type="entry name" value="PRK12387.1"/>
    <property type="match status" value="1"/>
</dbReference>
<comment type="caution">
    <text evidence="7">The sequence shown here is derived from an EMBL/GenBank/DDBJ whole genome shotgun (WGS) entry which is preliminary data.</text>
</comment>
<dbReference type="PANTHER" id="PTHR10849">
    <property type="entry name" value="NADH DEHYDROGENASE UBIQUINONE IRON-SULFUR PROTEIN 8, MITOCHONDRIAL"/>
    <property type="match status" value="1"/>
</dbReference>
<name>A0ABS0GGV6_9VIBR</name>
<dbReference type="PROSITE" id="PS51379">
    <property type="entry name" value="4FE4S_FER_2"/>
    <property type="match status" value="2"/>
</dbReference>
<evidence type="ECO:0000313" key="7">
    <source>
        <dbReference type="EMBL" id="MBF9001433.1"/>
    </source>
</evidence>
<dbReference type="SUPFAM" id="SSF54862">
    <property type="entry name" value="4Fe-4S ferredoxins"/>
    <property type="match status" value="1"/>
</dbReference>
<keyword evidence="5" id="KW-0411">Iron-sulfur</keyword>
<dbReference type="InterPro" id="IPR017900">
    <property type="entry name" value="4Fe4S_Fe_S_CS"/>
</dbReference>
<evidence type="ECO:0000256" key="4">
    <source>
        <dbReference type="ARBA" id="ARBA00023004"/>
    </source>
</evidence>
<keyword evidence="8" id="KW-1185">Reference proteome</keyword>